<keyword evidence="5" id="KW-0472">Membrane</keyword>
<keyword evidence="4" id="KW-0342">GTP-binding</keyword>
<dbReference type="GO" id="GO:0007165">
    <property type="term" value="P:signal transduction"/>
    <property type="evidence" value="ECO:0007669"/>
    <property type="project" value="TreeGrafter"/>
</dbReference>
<gene>
    <name evidence="8" type="ORF">DSTB1V02_LOCUS10820</name>
</gene>
<dbReference type="EMBL" id="LR902757">
    <property type="protein sequence ID" value="CAD7251053.1"/>
    <property type="molecule type" value="Genomic_DNA"/>
</dbReference>
<evidence type="ECO:0000256" key="4">
    <source>
        <dbReference type="ARBA" id="ARBA00023134"/>
    </source>
</evidence>
<dbReference type="AlphaFoldDB" id="A0A7R9FQK0"/>
<comment type="subcellular location">
    <subcellularLocation>
        <location evidence="1">Cell membrane</location>
        <topology evidence="1">Lipid-anchor</topology>
    </subcellularLocation>
</comment>
<dbReference type="PANTHER" id="PTHR46149">
    <property type="entry name" value="MIP08469P"/>
    <property type="match status" value="1"/>
</dbReference>
<keyword evidence="2" id="KW-1003">Cell membrane</keyword>
<dbReference type="GO" id="GO:0031681">
    <property type="term" value="F:G-protein beta-subunit binding"/>
    <property type="evidence" value="ECO:0007669"/>
    <property type="project" value="TreeGrafter"/>
</dbReference>
<evidence type="ECO:0000256" key="6">
    <source>
        <dbReference type="ARBA" id="ARBA00023288"/>
    </source>
</evidence>
<accession>A0A7R9FQK0</accession>
<evidence type="ECO:0000256" key="3">
    <source>
        <dbReference type="ARBA" id="ARBA00022481"/>
    </source>
</evidence>
<evidence type="ECO:0000256" key="2">
    <source>
        <dbReference type="ARBA" id="ARBA00022475"/>
    </source>
</evidence>
<dbReference type="InterPro" id="IPR027417">
    <property type="entry name" value="P-loop_NTPase"/>
</dbReference>
<dbReference type="GO" id="GO:0005525">
    <property type="term" value="F:GTP binding"/>
    <property type="evidence" value="ECO:0007669"/>
    <property type="project" value="UniProtKB-KW"/>
</dbReference>
<dbReference type="SUPFAM" id="SSF52540">
    <property type="entry name" value="P-loop containing nucleoside triphosphate hydrolases"/>
    <property type="match status" value="1"/>
</dbReference>
<evidence type="ECO:0000256" key="7">
    <source>
        <dbReference type="SAM" id="MobiDB-lite"/>
    </source>
</evidence>
<protein>
    <submittedName>
        <fullName evidence="8">Uncharacterized protein</fullName>
    </submittedName>
</protein>
<dbReference type="Gene3D" id="3.40.50.300">
    <property type="entry name" value="P-loop containing nucleotide triphosphate hydrolases"/>
    <property type="match status" value="1"/>
</dbReference>
<dbReference type="PANTHER" id="PTHR46149:SF3">
    <property type="entry name" value="MIP08469P"/>
    <property type="match status" value="1"/>
</dbReference>
<dbReference type="GO" id="GO:0005886">
    <property type="term" value="C:plasma membrane"/>
    <property type="evidence" value="ECO:0007669"/>
    <property type="project" value="UniProtKB-SubCell"/>
</dbReference>
<keyword evidence="3" id="KW-0488">Methylation</keyword>
<keyword evidence="6" id="KW-0449">Lipoprotein</keyword>
<evidence type="ECO:0000256" key="5">
    <source>
        <dbReference type="ARBA" id="ARBA00023136"/>
    </source>
</evidence>
<name>A0A7R9FQK0_9CRUS</name>
<proteinExistence type="predicted"/>
<evidence type="ECO:0000313" key="8">
    <source>
        <dbReference type="EMBL" id="CAD7251053.1"/>
    </source>
</evidence>
<evidence type="ECO:0000256" key="1">
    <source>
        <dbReference type="ARBA" id="ARBA00004193"/>
    </source>
</evidence>
<keyword evidence="4" id="KW-0547">Nucleotide-binding</keyword>
<dbReference type="InterPro" id="IPR052236">
    <property type="entry name" value="Small_GTPase_RasD"/>
</dbReference>
<sequence length="247" mass="27398">MDVPRSGATSGSPVGRQWAASGSRDADWRMGFRDQDENGNAIADESGRARRDLFLLVYSVDSKESWEEVVRLREQILDTKMSASVTSVPAAKKRGIPAPKVPMMIAGNKSDLNPSNYGKPSSTHFSKFLPTVTAVNRDAILRHNGGERAEPVANCTSRMYRSRSTDSFSKTTGGVTRLAKLLPFGLGVVGEEGFDDLLVGPKQEIIRTLRSEMSSSPTDFRADTRFFRYDRLFTFRMAVFEEDSTVR</sequence>
<dbReference type="OrthoDB" id="265044at2759"/>
<feature type="region of interest" description="Disordered" evidence="7">
    <location>
        <begin position="1"/>
        <end position="43"/>
    </location>
</feature>
<evidence type="ECO:0000313" key="9">
    <source>
        <dbReference type="Proteomes" id="UP000677054"/>
    </source>
</evidence>
<keyword evidence="9" id="KW-1185">Reference proteome</keyword>
<dbReference type="Proteomes" id="UP000677054">
    <property type="component" value="Unassembled WGS sequence"/>
</dbReference>
<organism evidence="8">
    <name type="scientific">Darwinula stevensoni</name>
    <dbReference type="NCBI Taxonomy" id="69355"/>
    <lineage>
        <taxon>Eukaryota</taxon>
        <taxon>Metazoa</taxon>
        <taxon>Ecdysozoa</taxon>
        <taxon>Arthropoda</taxon>
        <taxon>Crustacea</taxon>
        <taxon>Oligostraca</taxon>
        <taxon>Ostracoda</taxon>
        <taxon>Podocopa</taxon>
        <taxon>Podocopida</taxon>
        <taxon>Darwinulocopina</taxon>
        <taxon>Darwinuloidea</taxon>
        <taxon>Darwinulidae</taxon>
        <taxon>Darwinula</taxon>
    </lineage>
</organism>
<reference evidence="8" key="1">
    <citation type="submission" date="2020-11" db="EMBL/GenBank/DDBJ databases">
        <authorList>
            <person name="Tran Van P."/>
        </authorList>
    </citation>
    <scope>NUCLEOTIDE SEQUENCE</scope>
</reference>
<dbReference type="EMBL" id="CAJPEV010003240">
    <property type="protein sequence ID" value="CAG0899304.1"/>
    <property type="molecule type" value="Genomic_DNA"/>
</dbReference>
<feature type="compositionally biased region" description="Basic and acidic residues" evidence="7">
    <location>
        <begin position="24"/>
        <end position="36"/>
    </location>
</feature>